<evidence type="ECO:0000256" key="1">
    <source>
        <dbReference type="PROSITE-ProRule" id="PRU00047"/>
    </source>
</evidence>
<evidence type="ECO:0000259" key="3">
    <source>
        <dbReference type="PROSITE" id="PS50158"/>
    </source>
</evidence>
<dbReference type="InterPro" id="IPR036875">
    <property type="entry name" value="Znf_CCHC_sf"/>
</dbReference>
<organism evidence="4">
    <name type="scientific">Tanacetum cinerariifolium</name>
    <name type="common">Dalmatian daisy</name>
    <name type="synonym">Chrysanthemum cinerariifolium</name>
    <dbReference type="NCBI Taxonomy" id="118510"/>
    <lineage>
        <taxon>Eukaryota</taxon>
        <taxon>Viridiplantae</taxon>
        <taxon>Streptophyta</taxon>
        <taxon>Embryophyta</taxon>
        <taxon>Tracheophyta</taxon>
        <taxon>Spermatophyta</taxon>
        <taxon>Magnoliopsida</taxon>
        <taxon>eudicotyledons</taxon>
        <taxon>Gunneridae</taxon>
        <taxon>Pentapetalae</taxon>
        <taxon>asterids</taxon>
        <taxon>campanulids</taxon>
        <taxon>Asterales</taxon>
        <taxon>Asteraceae</taxon>
        <taxon>Asteroideae</taxon>
        <taxon>Anthemideae</taxon>
        <taxon>Anthemidinae</taxon>
        <taxon>Tanacetum</taxon>
    </lineage>
</organism>
<accession>A0A6L2NH39</accession>
<dbReference type="SUPFAM" id="SSF57756">
    <property type="entry name" value="Retrovirus zinc finger-like domains"/>
    <property type="match status" value="1"/>
</dbReference>
<comment type="caution">
    <text evidence="4">The sequence shown here is derived from an EMBL/GenBank/DDBJ whole genome shotgun (WGS) entry which is preliminary data.</text>
</comment>
<keyword evidence="1" id="KW-0479">Metal-binding</keyword>
<sequence>MRTGRQLATDPEMCVFALTTVINLKWLWKNKKDEDNIVIRNKLDEFVDPDHPEKSIALGKALYGLKQGPRAWYEELSTFLISKGFTKDADYTGFLDTRKSTSDRIQFLDNRFGHGNRFGNGGNRFGRGRGNGFGNKGAKSSRQKHGCCNCREQGHFTGECPNPKENKAFVGGA</sequence>
<keyword evidence="1" id="KW-0863">Zinc-finger</keyword>
<evidence type="ECO:0000313" key="4">
    <source>
        <dbReference type="EMBL" id="GEU85536.1"/>
    </source>
</evidence>
<dbReference type="Pfam" id="PF07727">
    <property type="entry name" value="RVT_2"/>
    <property type="match status" value="1"/>
</dbReference>
<dbReference type="GO" id="GO:0003676">
    <property type="term" value="F:nucleic acid binding"/>
    <property type="evidence" value="ECO:0007669"/>
    <property type="project" value="InterPro"/>
</dbReference>
<dbReference type="Gene3D" id="4.10.60.10">
    <property type="entry name" value="Zinc finger, CCHC-type"/>
    <property type="match status" value="1"/>
</dbReference>
<feature type="domain" description="CCHC-type" evidence="3">
    <location>
        <begin position="147"/>
        <end position="162"/>
    </location>
</feature>
<feature type="compositionally biased region" description="Gly residues" evidence="2">
    <location>
        <begin position="119"/>
        <end position="135"/>
    </location>
</feature>
<gene>
    <name evidence="4" type="ORF">Tci_057514</name>
</gene>
<keyword evidence="1" id="KW-0862">Zinc</keyword>
<reference evidence="4" key="1">
    <citation type="journal article" date="2019" name="Sci. Rep.">
        <title>Draft genome of Tanacetum cinerariifolium, the natural source of mosquito coil.</title>
        <authorList>
            <person name="Yamashiro T."/>
            <person name="Shiraishi A."/>
            <person name="Satake H."/>
            <person name="Nakayama K."/>
        </authorList>
    </citation>
    <scope>NUCLEOTIDE SEQUENCE</scope>
</reference>
<dbReference type="PROSITE" id="PS50158">
    <property type="entry name" value="ZF_CCHC"/>
    <property type="match status" value="1"/>
</dbReference>
<dbReference type="InterPro" id="IPR013103">
    <property type="entry name" value="RVT_2"/>
</dbReference>
<evidence type="ECO:0000256" key="2">
    <source>
        <dbReference type="SAM" id="MobiDB-lite"/>
    </source>
</evidence>
<dbReference type="EMBL" id="BKCJ010009129">
    <property type="protein sequence ID" value="GEU85536.1"/>
    <property type="molecule type" value="Genomic_DNA"/>
</dbReference>
<protein>
    <submittedName>
        <fullName evidence="4">Retrotransposon protein, putative, Ty1-copia subclass</fullName>
    </submittedName>
</protein>
<dbReference type="GO" id="GO:0008270">
    <property type="term" value="F:zinc ion binding"/>
    <property type="evidence" value="ECO:0007669"/>
    <property type="project" value="UniProtKB-KW"/>
</dbReference>
<feature type="region of interest" description="Disordered" evidence="2">
    <location>
        <begin position="119"/>
        <end position="139"/>
    </location>
</feature>
<dbReference type="AlphaFoldDB" id="A0A6L2NH39"/>
<dbReference type="InterPro" id="IPR001878">
    <property type="entry name" value="Znf_CCHC"/>
</dbReference>
<name>A0A6L2NH39_TANCI</name>
<proteinExistence type="predicted"/>